<name>A0ABD6EL87_9BILA</name>
<dbReference type="Proteomes" id="UP001608902">
    <property type="component" value="Unassembled WGS sequence"/>
</dbReference>
<comment type="caution">
    <text evidence="1">The sequence shown here is derived from an EMBL/GenBank/DDBJ whole genome shotgun (WGS) entry which is preliminary data.</text>
</comment>
<protein>
    <recommendedName>
        <fullName evidence="3">COMM domain-containing protein</fullName>
    </recommendedName>
</protein>
<dbReference type="AlphaFoldDB" id="A0ABD6EL87"/>
<keyword evidence="2" id="KW-1185">Reference proteome</keyword>
<sequence length="216" mass="24651">MSGSNPVVDNELDEVEKRLLSRYVSSLVWLNDVESLQECSECVKMSLDAVKAIPSRSMLQALAVRMKCREASLLSSLFSVRQIYEILIRNNICKDRMMFILQDEGLNSNVCKALCDEFDNFVNLRPKHEMTTAVSQFPRYRSLASRVQIEIGKMACGDVSSSPTLDVQLRIRTKDERSGEEDERNFVVDVKYIDDLIAQLQKALTNASKLERLNIY</sequence>
<evidence type="ECO:0000313" key="1">
    <source>
        <dbReference type="EMBL" id="MFH4980026.1"/>
    </source>
</evidence>
<dbReference type="EMBL" id="JBGFUD010004952">
    <property type="protein sequence ID" value="MFH4980026.1"/>
    <property type="molecule type" value="Genomic_DNA"/>
</dbReference>
<evidence type="ECO:0008006" key="3">
    <source>
        <dbReference type="Google" id="ProtNLM"/>
    </source>
</evidence>
<evidence type="ECO:0000313" key="2">
    <source>
        <dbReference type="Proteomes" id="UP001608902"/>
    </source>
</evidence>
<reference evidence="1 2" key="1">
    <citation type="submission" date="2024-08" db="EMBL/GenBank/DDBJ databases">
        <title>Gnathostoma spinigerum genome.</title>
        <authorList>
            <person name="Gonzalez-Bertolin B."/>
            <person name="Monzon S."/>
            <person name="Zaballos A."/>
            <person name="Jimenez P."/>
            <person name="Dekumyoy P."/>
            <person name="Varona S."/>
            <person name="Cuesta I."/>
            <person name="Sumanam S."/>
            <person name="Adisakwattana P."/>
            <person name="Gasser R.B."/>
            <person name="Hernandez-Gonzalez A."/>
            <person name="Young N.D."/>
            <person name="Perteguer M.J."/>
        </authorList>
    </citation>
    <scope>NUCLEOTIDE SEQUENCE [LARGE SCALE GENOMIC DNA]</scope>
    <source>
        <strain evidence="1">AL3</strain>
        <tissue evidence="1">Liver</tissue>
    </source>
</reference>
<organism evidence="1 2">
    <name type="scientific">Gnathostoma spinigerum</name>
    <dbReference type="NCBI Taxonomy" id="75299"/>
    <lineage>
        <taxon>Eukaryota</taxon>
        <taxon>Metazoa</taxon>
        <taxon>Ecdysozoa</taxon>
        <taxon>Nematoda</taxon>
        <taxon>Chromadorea</taxon>
        <taxon>Rhabditida</taxon>
        <taxon>Spirurina</taxon>
        <taxon>Gnathostomatomorpha</taxon>
        <taxon>Gnathostomatoidea</taxon>
        <taxon>Gnathostomatidae</taxon>
        <taxon>Gnathostoma</taxon>
    </lineage>
</organism>
<accession>A0ABD6EL87</accession>
<gene>
    <name evidence="1" type="ORF">AB6A40_006735</name>
</gene>
<proteinExistence type="predicted"/>